<dbReference type="PANTHER" id="PTHR35038:SF6">
    <property type="entry name" value="SURFACE LOCALIZED DECAHEME CYTOCHROME C LIPOPROTEIN"/>
    <property type="match status" value="1"/>
</dbReference>
<feature type="region of interest" description="Disordered" evidence="2">
    <location>
        <begin position="2729"/>
        <end position="2765"/>
    </location>
</feature>
<feature type="compositionally biased region" description="Low complexity" evidence="2">
    <location>
        <begin position="2797"/>
        <end position="2816"/>
    </location>
</feature>
<feature type="region of interest" description="Disordered" evidence="2">
    <location>
        <begin position="2781"/>
        <end position="2826"/>
    </location>
</feature>
<accession>A0ABX7PZ43</accession>
<dbReference type="Pfam" id="PF09698">
    <property type="entry name" value="GSu_C4xC__C2xCH"/>
    <property type="match status" value="3"/>
</dbReference>
<proteinExistence type="predicted"/>
<dbReference type="SUPFAM" id="SSF48695">
    <property type="entry name" value="Multiheme cytochromes"/>
    <property type="match status" value="5"/>
</dbReference>
<sequence>METKLVKKIRGMGLRTKIGIIVMLVMGCFLYQGVFLPLIGDTATSTYYFTLDSTRVNLGADGYTNTTATRGGKISMKTGVYTTSRYVTASSVTTEQRLMSVYGPVYSAKKTLTAPAVTIGLRDRNGTTNNIYWKAYVYAYNPTVAPGTIDNKGAASNTTLLWESDEKEAHPSVQTPVELTFTNPQPKDIDANRRVKVVITCRMASTASSARFYWGSSTNYSFFTVTEAPYVADSVTVNNLSDYYNGQLTTVTQGDSNIPMLKMDLYSNVSGGATWSGGKLDRIGTNNSIYLNEDEPGDVTFAIYKDADSDGLFDSHDTMVGGPYTFTQLTQQGYELATPQTIDATPRRYFIVYNIARNAAYNTTVGARIVNNTYFTITGATGVINVADTFSSTPNIQYGGTAVTKIYPADWDGGTSLTGIAESGGPAITDTTCITRNTAGSGFPLVGLFNYPSHTCTSVAGTGYSTTTAQADFIRLYFPGAGYPSVMKAIKGGSFVYRIYTPSGGGTVTLRLFYVTSDGVRVNAPIASTYTTTSSASRTNTTSLAGQNFTDVPAGARLGIQIGVTAGIRIGLGSANSAQLTVQETAAENENVDVGNGTTIANASVYASDIGKVINSFTLTAAKAKTVTAVTIKGDAPFTSTNVKEVKLYEDNKLAGTIGALDGNDTLLGSTTAISGNSATISGLNLAIDTKIKRYLVVVDIGDTPNTNVILTALVDDLTVATTGGIGINNDSASATLTILPTTILSDFITAEPPGVIIPWSAGPTKVDAFGLKTNGGINDTIRNVTVTLSTTSGLPAGKRISAYVGRVEIVTGAGVSLGHLTAPTMDDDWQVPVTGLAATQIPTDYYVAFTPKGNQGITFTVKARVTAVTHSRLTNKLLVNDAGSATVMMDEEPPGESTLTAETGTYHNDTDKAEVDLSWLGSTDASGQPVAYKVVRGLGNAPAPRTCTVDNAKTFLVYQGSTTSYTDKGLDEGVNYGYRVCTIDSVNNISIGVTDSAIASIKNRCTELPELVVNPTGSYIKAGNSVTLSIGVKNKDTGVCAPTTFSLVTEGTNVDDSNFTVATFAENNFTIPTNNNTKYTHLTFTAKPGAAEGALKTFHVKVTKSSGGETMCPEPIEVVVNKYGTMMHSSMQIGTKKYGKWGVNYTCSTCHSPDTTNIKQVKKVIATPNGNRTVVFNTISTAANANVAGVFGNDRRSGTVSTNVCEVCHHNARFHQYSSTKVAWKDHNNNGDCLKCHPHSIGFKTKASGQSCDDCHGNPPTTEEQLVVPPTDVLYPYATNAGSHDKHNNRGVKCEACHSNANHLATAAPDANLNMGFSIKNSNFPGFVNNVGTGTLRALPPGNDYLWTNAAGTTIQQAPNTIMTCNVYCHGWENNGGYNTEPAWTGITQVGCGSCHAATGEVPPPSGSHAKHAGTEPGYGNGIACTKCHGFRNYTTSAAHINGNVEWDLVANSTIATYAGVNKGSTGNLAPTAPSGYNSCANLYCHSNVQSNNGTGPPTSYANPTWGGTTNCNSCHQAEPNMTGGHPQHVAEGVTGFDCRICHYNGGSTNSLNHGNSKINFMFSGLGENTHYSYSSAKTPGSAPYGTCYNGNCHGRRTITWGPKNDSIALCEKCHTTSPAPSGFYGTAGPGSTTGKTDQYVGAHFQHITSMPYKYSAKIDCSQCHLKPSGPYTAGHIDTALPAEVTFGSIAGSGVQNGYTSAEHQPAYNYGARECSNVWCHGGGMASNTGLGLYGSVVEDGGTLGSPASAVWNSPYLTGVGTNDCVKCHAFPPPAPMPGYTHWDDANSRPYIANQCILCHKHLNSDGYSFKNPTLHVNGTVDSCNTCHGRPPIDEKGLTVPALGALAAGVVGAHQAHAINPNIGSNCNVCHDQYSMDMPSYFMEMGFNAYGGKVTSGTFYGYSTLSDRADNYTPKIVYKSNNAGTIVRRTKNAELVNTCSNLYCHGGTLIGGSNTQPNWEAGSSQAECGSCHGVTGETYRNSGSHAAHVGTLWGEPHLGCANCHGVKVNNYHVDGKVEWQFYSTAQRLNQAVVDPKYTPAAGNGTAGASGKTNGLAPSATFGTCQVYCHSDGRGNYANPLPQWGGDPTHCGSCHKNQTSLFDGSHEKHSKSSALGGYGIDCFVCHLGSGSGSANHVNGSINVVFNSTVVGVAATYDSGQKKCFSILCHDTTASTGPTWGDPSTGNYDTGTYKPTCIGCHSGDVGGRSAVIPQFAGESHHIQGLAMSNSYCYPCHMEAADTHGTVNTARHDRTSGKPVDLVIWGAGARGTAFTSYTSNGAATRKRTEYLKLNNHCLSCHNAANAATQPFGDGKTPKSYAWDGYSIDQRYSVATTTLWGKVTGNNTVVKNDATYNTKAYSAHGRADLNMRGWGVGNGTNGETYAVNSSGTVNVLCFDCHNSHGTEATGVMSSYSSATGRNKGGILKSTNQGVGGYNATYAPVAGGDPSTKNAYNTGASLCFDCHNNASAGAMVPWGYGPTASGGTFGSSQPIHGYNDTPYFGDGTFAATQTYTYKAAIGTNKGGHFGVYTSLTTTANKPINGLCTPCHDPHGVSPSLGANQAYAVPLLKGTWVTSPYKQDAAPPSATEVRGGGDRRNALSVGSTPGYRIDQNSMGIASGASRSVWNFPNNASSQTPSTMQGTTDTQFAGLCTGCHNPADIKNTEAASSTNWKSMKRIHNSVKGWATATGGNANNSKHAFTCSKCHAPHNSYLPRLLVTNCLDVKHRGRVASGTGMPEVEGTNNGSKGGGLGRFPQGGGGTGSRRLTSAGKWFFGQGVKVTSRTADNVSTESQTLCHQSATSGGAPPSSGTPLPSGAAQQLWNNRSPW</sequence>
<keyword evidence="1" id="KW-0732">Signal</keyword>
<dbReference type="SUPFAM" id="SSF49265">
    <property type="entry name" value="Fibronectin type III"/>
    <property type="match status" value="1"/>
</dbReference>
<dbReference type="NCBIfam" id="TIGR01904">
    <property type="entry name" value="GSu_C4xC__C2xCH"/>
    <property type="match status" value="5"/>
</dbReference>
<dbReference type="InterPro" id="IPR036116">
    <property type="entry name" value="FN3_sf"/>
</dbReference>
<dbReference type="Proteomes" id="UP000663651">
    <property type="component" value="Chromosome"/>
</dbReference>
<dbReference type="PROSITE" id="PS51257">
    <property type="entry name" value="PROKAR_LIPOPROTEIN"/>
    <property type="match status" value="1"/>
</dbReference>
<dbReference type="InterPro" id="IPR036280">
    <property type="entry name" value="Multihaem_cyt_sf"/>
</dbReference>
<feature type="transmembrane region" description="Helical" evidence="3">
    <location>
        <begin position="20"/>
        <end position="40"/>
    </location>
</feature>
<feature type="region of interest" description="Disordered" evidence="2">
    <location>
        <begin position="2578"/>
        <end position="2604"/>
    </location>
</feature>
<evidence type="ECO:0000256" key="3">
    <source>
        <dbReference type="SAM" id="Phobius"/>
    </source>
</evidence>
<keyword evidence="3" id="KW-0812">Transmembrane</keyword>
<evidence type="ECO:0000256" key="1">
    <source>
        <dbReference type="ARBA" id="ARBA00022729"/>
    </source>
</evidence>
<organism evidence="4 5">
    <name type="scientific">Geobacter benzoatilyticus</name>
    <dbReference type="NCBI Taxonomy" id="2815309"/>
    <lineage>
        <taxon>Bacteria</taxon>
        <taxon>Pseudomonadati</taxon>
        <taxon>Thermodesulfobacteriota</taxon>
        <taxon>Desulfuromonadia</taxon>
        <taxon>Geobacterales</taxon>
        <taxon>Geobacteraceae</taxon>
        <taxon>Geobacter</taxon>
    </lineage>
</organism>
<dbReference type="InterPro" id="IPR013783">
    <property type="entry name" value="Ig-like_fold"/>
</dbReference>
<keyword evidence="5" id="KW-1185">Reference proteome</keyword>
<dbReference type="EMBL" id="CP071382">
    <property type="protein sequence ID" value="QSV44237.1"/>
    <property type="molecule type" value="Genomic_DNA"/>
</dbReference>
<dbReference type="PANTHER" id="PTHR35038">
    <property type="entry name" value="DISSIMILATORY SULFITE REDUCTASE SIRA"/>
    <property type="match status" value="1"/>
</dbReference>
<reference evidence="4 5" key="1">
    <citation type="submission" date="2021-03" db="EMBL/GenBank/DDBJ databases">
        <title>Geobacter metallireducens gen. nov. sp. nov., a microorganism capable of coupling the complete oxidation of organic compounds to the reduction of iron and other metals.</title>
        <authorList>
            <person name="Li Y."/>
        </authorList>
    </citation>
    <scope>NUCLEOTIDE SEQUENCE [LARGE SCALE GENOMIC DNA]</scope>
    <source>
        <strain evidence="4 5">Jerry-YX</strain>
    </source>
</reference>
<feature type="compositionally biased region" description="Polar residues" evidence="2">
    <location>
        <begin position="2781"/>
        <end position="2796"/>
    </location>
</feature>
<keyword evidence="3" id="KW-0472">Membrane</keyword>
<dbReference type="Gene3D" id="2.60.40.10">
    <property type="entry name" value="Immunoglobulins"/>
    <property type="match status" value="1"/>
</dbReference>
<evidence type="ECO:0000256" key="2">
    <source>
        <dbReference type="SAM" id="MobiDB-lite"/>
    </source>
</evidence>
<dbReference type="Gene3D" id="3.90.10.10">
    <property type="entry name" value="Cytochrome C3"/>
    <property type="match status" value="3"/>
</dbReference>
<feature type="compositionally biased region" description="Gly residues" evidence="2">
    <location>
        <begin position="2744"/>
        <end position="2760"/>
    </location>
</feature>
<protein>
    <submittedName>
        <fullName evidence="4">CxxxxCH/CxxCH domain-containing protein</fullName>
    </submittedName>
</protein>
<evidence type="ECO:0000313" key="4">
    <source>
        <dbReference type="EMBL" id="QSV44237.1"/>
    </source>
</evidence>
<keyword evidence="3" id="KW-1133">Transmembrane helix</keyword>
<dbReference type="InterPro" id="IPR051829">
    <property type="entry name" value="Multiheme_Cytochr_ET"/>
</dbReference>
<evidence type="ECO:0000313" key="5">
    <source>
        <dbReference type="Proteomes" id="UP000663651"/>
    </source>
</evidence>
<name>A0ABX7PZ43_9BACT</name>
<dbReference type="InterPro" id="IPR010176">
    <property type="entry name" value="C4xCH_C2xCH_motif_GEOSU"/>
</dbReference>
<gene>
    <name evidence="4" type="ORF">JZM60_08530</name>
</gene>
<dbReference type="RefSeq" id="WP_207161822.1">
    <property type="nucleotide sequence ID" value="NZ_CP071382.1"/>
</dbReference>